<gene>
    <name evidence="1" type="ORF">SAMN05660862_1661</name>
</gene>
<dbReference type="OrthoDB" id="1147023at2"/>
<evidence type="ECO:0000313" key="1">
    <source>
        <dbReference type="EMBL" id="SMG24575.1"/>
    </source>
</evidence>
<sequence length="528" mass="58701">MKVRKNRYIIAFLTLSLGFSACNKYLDVMPDNRAELNTETKIDKLLVSAYAESSNLSLTEFSSDNVDDYGSSNPNSERLLEEIFRWKDVSETGLDSPKELWESSYKAIGSANLALEAIAELGNPSSLDAQRGEALAARAFNHFVLVNTFAQHYTKGNAATDLGIPYMFKSETTLNPQYTRNTVKEVYDFIVKDLEEALPLIDDASYGSTPKFHMNLAATNALAARVALYMQNWEKALQYADAAIGTNPAPILRNNRGIAANAVSSVTGLAVFYNASSEKANLMLQTSFSNQGLYFGAYYVGSRYSHGALISNTETFLSDAPFGVRSSTGYIPRVYVYGGTNLDKNLVARVSYMFEFTDPVAQIGFRHAVHAPFTTEETMLVRAEALIHLKRFDQAVTDMKRWVDNTLAAPPATFSVASINTWGNRLAYHTPKMPTPKKKFNTEFTVEAGTQENMLHALLFIRRLETMHLGLRWFDVKRYGIEIERRVLTSGGEVGSVETATKLVARDNRQAIQLPQEIISAGLTPNPR</sequence>
<keyword evidence="2" id="KW-1185">Reference proteome</keyword>
<protein>
    <submittedName>
        <fullName evidence="1">Starch-binding associating with outer membrane</fullName>
    </submittedName>
</protein>
<accession>A0A1X7JAC6</accession>
<proteinExistence type="predicted"/>
<dbReference type="EMBL" id="FXAU01000002">
    <property type="protein sequence ID" value="SMG24575.1"/>
    <property type="molecule type" value="Genomic_DNA"/>
</dbReference>
<reference evidence="1 2" key="1">
    <citation type="submission" date="2017-04" db="EMBL/GenBank/DDBJ databases">
        <authorList>
            <person name="Afonso C.L."/>
            <person name="Miller P.J."/>
            <person name="Scott M.A."/>
            <person name="Spackman E."/>
            <person name="Goraichik I."/>
            <person name="Dimitrov K.M."/>
            <person name="Suarez D.L."/>
            <person name="Swayne D.E."/>
        </authorList>
    </citation>
    <scope>NUCLEOTIDE SEQUENCE [LARGE SCALE GENOMIC DNA]</scope>
    <source>
        <strain evidence="1 2">DSM 22418</strain>
    </source>
</reference>
<name>A0A1X7JAC6_9SPHI</name>
<dbReference type="AlphaFoldDB" id="A0A1X7JAC6"/>
<dbReference type="Gene3D" id="1.25.40.390">
    <property type="match status" value="2"/>
</dbReference>
<evidence type="ECO:0000313" key="2">
    <source>
        <dbReference type="Proteomes" id="UP000192980"/>
    </source>
</evidence>
<dbReference type="InterPro" id="IPR033985">
    <property type="entry name" value="SusD-like_N"/>
</dbReference>
<dbReference type="RefSeq" id="WP_085472411.1">
    <property type="nucleotide sequence ID" value="NZ_CP038029.1"/>
</dbReference>
<dbReference type="Proteomes" id="UP000192980">
    <property type="component" value="Unassembled WGS sequence"/>
</dbReference>
<dbReference type="SUPFAM" id="SSF48452">
    <property type="entry name" value="TPR-like"/>
    <property type="match status" value="1"/>
</dbReference>
<dbReference type="InterPro" id="IPR011990">
    <property type="entry name" value="TPR-like_helical_dom_sf"/>
</dbReference>
<dbReference type="PROSITE" id="PS51257">
    <property type="entry name" value="PROKAR_LIPOPROTEIN"/>
    <property type="match status" value="1"/>
</dbReference>
<dbReference type="STRING" id="561061.SAMN05660862_1661"/>
<dbReference type="Pfam" id="PF14322">
    <property type="entry name" value="SusD-like_3"/>
    <property type="match status" value="1"/>
</dbReference>
<organism evidence="1 2">
    <name type="scientific">Sphingobacterium psychroaquaticum</name>
    <dbReference type="NCBI Taxonomy" id="561061"/>
    <lineage>
        <taxon>Bacteria</taxon>
        <taxon>Pseudomonadati</taxon>
        <taxon>Bacteroidota</taxon>
        <taxon>Sphingobacteriia</taxon>
        <taxon>Sphingobacteriales</taxon>
        <taxon>Sphingobacteriaceae</taxon>
        <taxon>Sphingobacterium</taxon>
    </lineage>
</organism>